<gene>
    <name evidence="1" type="ORF">ACFSCX_24725</name>
</gene>
<name>A0ABW4LZM4_9BACI</name>
<organism evidence="1 2">
    <name type="scientific">Bacillus salitolerans</name>
    <dbReference type="NCBI Taxonomy" id="1437434"/>
    <lineage>
        <taxon>Bacteria</taxon>
        <taxon>Bacillati</taxon>
        <taxon>Bacillota</taxon>
        <taxon>Bacilli</taxon>
        <taxon>Bacillales</taxon>
        <taxon>Bacillaceae</taxon>
        <taxon>Bacillus</taxon>
    </lineage>
</organism>
<dbReference type="EMBL" id="JBHUEM010000055">
    <property type="protein sequence ID" value="MFD1739693.1"/>
    <property type="molecule type" value="Genomic_DNA"/>
</dbReference>
<dbReference type="RefSeq" id="WP_377930931.1">
    <property type="nucleotide sequence ID" value="NZ_JBHUEM010000055.1"/>
</dbReference>
<reference evidence="2" key="1">
    <citation type="journal article" date="2019" name="Int. J. Syst. Evol. Microbiol.">
        <title>The Global Catalogue of Microorganisms (GCM) 10K type strain sequencing project: providing services to taxonomists for standard genome sequencing and annotation.</title>
        <authorList>
            <consortium name="The Broad Institute Genomics Platform"/>
            <consortium name="The Broad Institute Genome Sequencing Center for Infectious Disease"/>
            <person name="Wu L."/>
            <person name="Ma J."/>
        </authorList>
    </citation>
    <scope>NUCLEOTIDE SEQUENCE [LARGE SCALE GENOMIC DNA]</scope>
    <source>
        <strain evidence="2">CCUG 49339</strain>
    </source>
</reference>
<accession>A0ABW4LZM4</accession>
<sequence length="98" mass="11508">MSVRIFIEYKVKSSHVHQYEQQMKNVLSFLPTFGADQINWFHEERDSKYIESFLLPTISHYVALKKIRAKTCHTIFGILDQFIEGGIQNIQIHAVKVQ</sequence>
<evidence type="ECO:0000313" key="1">
    <source>
        <dbReference type="EMBL" id="MFD1739693.1"/>
    </source>
</evidence>
<dbReference type="Proteomes" id="UP001597214">
    <property type="component" value="Unassembled WGS sequence"/>
</dbReference>
<protein>
    <submittedName>
        <fullName evidence="1">Uncharacterized protein</fullName>
    </submittedName>
</protein>
<evidence type="ECO:0000313" key="2">
    <source>
        <dbReference type="Proteomes" id="UP001597214"/>
    </source>
</evidence>
<proteinExistence type="predicted"/>
<comment type="caution">
    <text evidence="1">The sequence shown here is derived from an EMBL/GenBank/DDBJ whole genome shotgun (WGS) entry which is preliminary data.</text>
</comment>
<keyword evidence="2" id="KW-1185">Reference proteome</keyword>